<dbReference type="Gene3D" id="2.40.290.10">
    <property type="match status" value="1"/>
</dbReference>
<feature type="compositionally biased region" description="Low complexity" evidence="3">
    <location>
        <begin position="261"/>
        <end position="273"/>
    </location>
</feature>
<evidence type="ECO:0000256" key="1">
    <source>
        <dbReference type="ARBA" id="ARBA00023125"/>
    </source>
</evidence>
<protein>
    <recommendedName>
        <fullName evidence="2">Non-homologous end joining protein Ku</fullName>
    </recommendedName>
</protein>
<dbReference type="HOGENOM" id="CLU_048975_0_0_5"/>
<dbReference type="eggNOG" id="COG1273">
    <property type="taxonomic scope" value="Bacteria"/>
</dbReference>
<dbReference type="STRING" id="395963.Bind_0381"/>
<evidence type="ECO:0000256" key="2">
    <source>
        <dbReference type="HAMAP-Rule" id="MF_01875"/>
    </source>
</evidence>
<name>B2IE10_BEII9</name>
<proteinExistence type="inferred from homology"/>
<dbReference type="NCBIfam" id="TIGR02772">
    <property type="entry name" value="Ku_bact"/>
    <property type="match status" value="1"/>
</dbReference>
<reference evidence="6" key="1">
    <citation type="submission" date="2008-03" db="EMBL/GenBank/DDBJ databases">
        <title>Complete sequence of chromosome of Beijerinckia indica subsp. indica ATCC 9039.</title>
        <authorList>
            <consortium name="US DOE Joint Genome Institute"/>
            <person name="Copeland A."/>
            <person name="Lucas S."/>
            <person name="Lapidus A."/>
            <person name="Glavina del Rio T."/>
            <person name="Dalin E."/>
            <person name="Tice H."/>
            <person name="Bruce D."/>
            <person name="Goodwin L."/>
            <person name="Pitluck S."/>
            <person name="LaButti K."/>
            <person name="Schmutz J."/>
            <person name="Larimer F."/>
            <person name="Land M."/>
            <person name="Hauser L."/>
            <person name="Kyrpides N."/>
            <person name="Mikhailova N."/>
            <person name="Dunfield P.F."/>
            <person name="Dedysh S.N."/>
            <person name="Liesack W."/>
            <person name="Saw J.H."/>
            <person name="Alam M."/>
            <person name="Chen Y."/>
            <person name="Murrell J.C."/>
            <person name="Richardson P."/>
        </authorList>
    </citation>
    <scope>NUCLEOTIDE SEQUENCE [LARGE SCALE GENOMIC DNA]</scope>
    <source>
        <strain evidence="6">ATCC 9039 / DSM 1715 / NCIMB 8712</strain>
    </source>
</reference>
<keyword evidence="2" id="KW-0233">DNA recombination</keyword>
<keyword evidence="2" id="KW-0234">DNA repair</keyword>
<comment type="similarity">
    <text evidence="2">Belongs to the prokaryotic Ku family.</text>
</comment>
<evidence type="ECO:0000259" key="4">
    <source>
        <dbReference type="SMART" id="SM00559"/>
    </source>
</evidence>
<accession>B2IE10</accession>
<dbReference type="EMBL" id="CP001016">
    <property type="protein sequence ID" value="ACB94034.1"/>
    <property type="molecule type" value="Genomic_DNA"/>
</dbReference>
<reference evidence="5 6" key="2">
    <citation type="journal article" date="2010" name="J. Bacteriol.">
        <title>Complete genome sequence of Beijerinckia indica subsp. indica.</title>
        <authorList>
            <person name="Tamas I."/>
            <person name="Dedysh S.N."/>
            <person name="Liesack W."/>
            <person name="Stott M.B."/>
            <person name="Alam M."/>
            <person name="Murrell J.C."/>
            <person name="Dunfield P.F."/>
        </authorList>
    </citation>
    <scope>NUCLEOTIDE SEQUENCE [LARGE SCALE GENOMIC DNA]</scope>
    <source>
        <strain evidence="6">ATCC 9039 / DSM 1715 / NCIMB 8712</strain>
    </source>
</reference>
<dbReference type="OrthoDB" id="9780854at2"/>
<feature type="region of interest" description="Disordered" evidence="3">
    <location>
        <begin position="261"/>
        <end position="287"/>
    </location>
</feature>
<evidence type="ECO:0000256" key="3">
    <source>
        <dbReference type="SAM" id="MobiDB-lite"/>
    </source>
</evidence>
<dbReference type="InterPro" id="IPR006164">
    <property type="entry name" value="DNA_bd_Ku70/Ku80"/>
</dbReference>
<keyword evidence="6" id="KW-1185">Reference proteome</keyword>
<dbReference type="InterPro" id="IPR016194">
    <property type="entry name" value="SPOC-like_C_dom_sf"/>
</dbReference>
<dbReference type="SUPFAM" id="SSF100939">
    <property type="entry name" value="SPOC domain-like"/>
    <property type="match status" value="1"/>
</dbReference>
<comment type="subunit">
    <text evidence="2">Homodimer. Interacts with LigD.</text>
</comment>
<dbReference type="PIRSF" id="PIRSF006493">
    <property type="entry name" value="Prok_Ku"/>
    <property type="match status" value="1"/>
</dbReference>
<keyword evidence="2" id="KW-0227">DNA damage</keyword>
<feature type="domain" description="Ku" evidence="4">
    <location>
        <begin position="55"/>
        <end position="191"/>
    </location>
</feature>
<gene>
    <name evidence="2" type="primary">ku</name>
    <name evidence="5" type="ordered locus">Bind_0381</name>
</gene>
<dbReference type="GO" id="GO:0006310">
    <property type="term" value="P:DNA recombination"/>
    <property type="evidence" value="ECO:0007669"/>
    <property type="project" value="UniProtKB-KW"/>
</dbReference>
<dbReference type="InterPro" id="IPR009187">
    <property type="entry name" value="Prok_Ku"/>
</dbReference>
<evidence type="ECO:0000313" key="6">
    <source>
        <dbReference type="Proteomes" id="UP000001695"/>
    </source>
</evidence>
<dbReference type="SMART" id="SM00559">
    <property type="entry name" value="Ku78"/>
    <property type="match status" value="1"/>
</dbReference>
<dbReference type="GO" id="GO:0006303">
    <property type="term" value="P:double-strand break repair via nonhomologous end joining"/>
    <property type="evidence" value="ECO:0007669"/>
    <property type="project" value="UniProtKB-UniRule"/>
</dbReference>
<dbReference type="Proteomes" id="UP000001695">
    <property type="component" value="Chromosome"/>
</dbReference>
<dbReference type="HAMAP" id="MF_01875">
    <property type="entry name" value="Prokaryotic_Ku"/>
    <property type="match status" value="1"/>
</dbReference>
<evidence type="ECO:0000313" key="5">
    <source>
        <dbReference type="EMBL" id="ACB94034.1"/>
    </source>
</evidence>
<dbReference type="Pfam" id="PF02735">
    <property type="entry name" value="Ku"/>
    <property type="match status" value="1"/>
</dbReference>
<dbReference type="AlphaFoldDB" id="B2IE10"/>
<dbReference type="PANTHER" id="PTHR41251:SF1">
    <property type="entry name" value="NON-HOMOLOGOUS END JOINING PROTEIN KU"/>
    <property type="match status" value="1"/>
</dbReference>
<dbReference type="GO" id="GO:0003690">
    <property type="term" value="F:double-stranded DNA binding"/>
    <property type="evidence" value="ECO:0007669"/>
    <property type="project" value="UniProtKB-UniRule"/>
</dbReference>
<comment type="function">
    <text evidence="2">With LigD forms a non-homologous end joining (NHEJ) DNA repair enzyme, which repairs dsDNA breaks with reduced fidelity. Binds linear dsDNA with 5'- and 3'- overhangs but not closed circular dsDNA nor ssDNA. Recruits and stimulates the ligase activity of LigD.</text>
</comment>
<dbReference type="KEGG" id="bid:Bind_0381"/>
<dbReference type="RefSeq" id="WP_012383392.1">
    <property type="nucleotide sequence ID" value="NC_010581.1"/>
</dbReference>
<organism evidence="5 6">
    <name type="scientific">Beijerinckia indica subsp. indica (strain ATCC 9039 / DSM 1715 / NCIMB 8712)</name>
    <dbReference type="NCBI Taxonomy" id="395963"/>
    <lineage>
        <taxon>Bacteria</taxon>
        <taxon>Pseudomonadati</taxon>
        <taxon>Pseudomonadota</taxon>
        <taxon>Alphaproteobacteria</taxon>
        <taxon>Hyphomicrobiales</taxon>
        <taxon>Beijerinckiaceae</taxon>
        <taxon>Beijerinckia</taxon>
    </lineage>
</organism>
<keyword evidence="1 2" id="KW-0238">DNA-binding</keyword>
<dbReference type="PANTHER" id="PTHR41251">
    <property type="entry name" value="NON-HOMOLOGOUS END JOINING PROTEIN KU"/>
    <property type="match status" value="1"/>
</dbReference>
<sequence length="287" mass="31883">MTPRANWKGLLKIAEVTCQVALYTAVSTSERIAFHTLNRATGHRVQRRFIDSETGSPVEKADQVKGYETGSRDYVILEPEEIAEAIPETDKILSVSAFIRCDDIDDIYFDKPYYLAPADPHSEESYAVIHEGLRTKNVAALAQTVLFRRLRTVLIRVQGRGMIATTLNFDYEVLPAGKAFEDIPTLKVEGEMVELAEHIIQKKIGHFNPAEFDDRYEAGLAELVKAKLEGKEIQAPRKPQRGKVIDLMTALRDSAALVAKKAASSSSGKSKATAPKEKATPRRRKAS</sequence>